<organism evidence="2 3">
    <name type="scientific">Amycolatopsis minnesotensis</name>
    <dbReference type="NCBI Taxonomy" id="337894"/>
    <lineage>
        <taxon>Bacteria</taxon>
        <taxon>Bacillati</taxon>
        <taxon>Actinomycetota</taxon>
        <taxon>Actinomycetes</taxon>
        <taxon>Pseudonocardiales</taxon>
        <taxon>Pseudonocardiaceae</taxon>
        <taxon>Amycolatopsis</taxon>
    </lineage>
</organism>
<comment type="caution">
    <text evidence="2">The sequence shown here is derived from an EMBL/GenBank/DDBJ whole genome shotgun (WGS) entry which is preliminary data.</text>
</comment>
<proteinExistence type="predicted"/>
<accession>A0ABP5EEK1</accession>
<keyword evidence="1" id="KW-0472">Membrane</keyword>
<keyword evidence="3" id="KW-1185">Reference proteome</keyword>
<feature type="transmembrane region" description="Helical" evidence="1">
    <location>
        <begin position="113"/>
        <end position="139"/>
    </location>
</feature>
<protein>
    <submittedName>
        <fullName evidence="2">Uncharacterized protein</fullName>
    </submittedName>
</protein>
<dbReference type="Proteomes" id="UP001501116">
    <property type="component" value="Unassembled WGS sequence"/>
</dbReference>
<feature type="transmembrane region" description="Helical" evidence="1">
    <location>
        <begin position="159"/>
        <end position="184"/>
    </location>
</feature>
<keyword evidence="1" id="KW-0812">Transmembrane</keyword>
<evidence type="ECO:0000313" key="3">
    <source>
        <dbReference type="Proteomes" id="UP001501116"/>
    </source>
</evidence>
<sequence>MTTDDTTRYLCAASHLDRDYADEAIREFLVEPTRPIPPSPGFDSASVLMEAVAARTRRKLRDGALAVLMAIFLYCLWNTVVMWVWVGLALLLCLRRVWTNGGPPRKVLHRVGALLLVVGLLYLVSAFFNRTILTSLFGSSSSRSRRSGYTAFDVESLDLWFGLSALALALAVLVVDRVVVWHLLTRRFGRMSRNQPRPDPLLEERPLRSWSPPSFVREVARHQAHANLPAEYDGVAQLVVHRGYLPFVGSGRVREPWSMVLPLEPGEKPGEVTELTTTSFYRRVREQMTVLQGSTGLAPGMRLRELKIIDAVFASSSELIDHLNEPAAVAYLSSLDSPPNPFLPPQEVEQLRTLPREWSRYYLCFQLETWDRDLVLTTYLHAAVDDSTLYLEWTPCVLTPVAPEYQSIDKLSRSTARAWGQAFGRWLRLPVTVFGRLRHALRLIRPLPADPGMLDADRFGSLRTLREMAAAPDVLEYFQLLDVVRYEKILHSRLIPAISQVLRESGYSAARFERRAAQVVNQVNIHGANYGAFTVGGQVEGALSGATVPSAEEEKTHE</sequence>
<dbReference type="EMBL" id="BAAANN010000075">
    <property type="protein sequence ID" value="GAA1993921.1"/>
    <property type="molecule type" value="Genomic_DNA"/>
</dbReference>
<feature type="transmembrane region" description="Helical" evidence="1">
    <location>
        <begin position="65"/>
        <end position="92"/>
    </location>
</feature>
<reference evidence="3" key="1">
    <citation type="journal article" date="2019" name="Int. J. Syst. Evol. Microbiol.">
        <title>The Global Catalogue of Microorganisms (GCM) 10K type strain sequencing project: providing services to taxonomists for standard genome sequencing and annotation.</title>
        <authorList>
            <consortium name="The Broad Institute Genomics Platform"/>
            <consortium name="The Broad Institute Genome Sequencing Center for Infectious Disease"/>
            <person name="Wu L."/>
            <person name="Ma J."/>
        </authorList>
    </citation>
    <scope>NUCLEOTIDE SEQUENCE [LARGE SCALE GENOMIC DNA]</scope>
    <source>
        <strain evidence="3">JCM 14545</strain>
    </source>
</reference>
<keyword evidence="1" id="KW-1133">Transmembrane helix</keyword>
<gene>
    <name evidence="2" type="ORF">GCM10009754_86620</name>
</gene>
<evidence type="ECO:0000256" key="1">
    <source>
        <dbReference type="SAM" id="Phobius"/>
    </source>
</evidence>
<dbReference type="RefSeq" id="WP_344432026.1">
    <property type="nucleotide sequence ID" value="NZ_BAAANN010000075.1"/>
</dbReference>
<name>A0ABP5EEK1_9PSEU</name>
<evidence type="ECO:0000313" key="2">
    <source>
        <dbReference type="EMBL" id="GAA1993921.1"/>
    </source>
</evidence>